<feature type="domain" description="NACHT" evidence="4">
    <location>
        <begin position="83"/>
        <end position="222"/>
    </location>
</feature>
<dbReference type="PANTHER" id="PTHR24198">
    <property type="entry name" value="ANKYRIN REPEAT AND PROTEIN KINASE DOMAIN-CONTAINING PROTEIN"/>
    <property type="match status" value="1"/>
</dbReference>
<dbReference type="InterPro" id="IPR002110">
    <property type="entry name" value="Ankyrin_rpt"/>
</dbReference>
<evidence type="ECO:0000259" key="4">
    <source>
        <dbReference type="PROSITE" id="PS50837"/>
    </source>
</evidence>
<dbReference type="EMBL" id="KV878130">
    <property type="protein sequence ID" value="OJJ03051.1"/>
    <property type="molecule type" value="Genomic_DNA"/>
</dbReference>
<accession>A0A1L9PNF5</accession>
<dbReference type="Proteomes" id="UP000184073">
    <property type="component" value="Unassembled WGS sequence"/>
</dbReference>
<evidence type="ECO:0000256" key="1">
    <source>
        <dbReference type="ARBA" id="ARBA00022737"/>
    </source>
</evidence>
<feature type="repeat" description="ANK" evidence="3">
    <location>
        <begin position="1185"/>
        <end position="1217"/>
    </location>
</feature>
<dbReference type="Gene3D" id="3.40.50.300">
    <property type="entry name" value="P-loop containing nucleotide triphosphate hydrolases"/>
    <property type="match status" value="1"/>
</dbReference>
<keyword evidence="2 3" id="KW-0040">ANK repeat</keyword>
<gene>
    <name evidence="5" type="ORF">ASPVEDRAFT_889539</name>
</gene>
<feature type="repeat" description="ANK" evidence="3">
    <location>
        <begin position="961"/>
        <end position="993"/>
    </location>
</feature>
<dbReference type="STRING" id="1036611.A0A1L9PNF5"/>
<feature type="repeat" description="ANK" evidence="3">
    <location>
        <begin position="1750"/>
        <end position="1780"/>
    </location>
</feature>
<feature type="repeat" description="ANK" evidence="3">
    <location>
        <begin position="791"/>
        <end position="825"/>
    </location>
</feature>
<dbReference type="OrthoDB" id="21416at2759"/>
<dbReference type="InterPro" id="IPR036770">
    <property type="entry name" value="Ankyrin_rpt-contain_sf"/>
</dbReference>
<feature type="repeat" description="ANK" evidence="3">
    <location>
        <begin position="1609"/>
        <end position="1637"/>
    </location>
</feature>
<dbReference type="InterPro" id="IPR027417">
    <property type="entry name" value="P-loop_NTPase"/>
</dbReference>
<feature type="repeat" description="ANK" evidence="3">
    <location>
        <begin position="593"/>
        <end position="619"/>
    </location>
</feature>
<dbReference type="PROSITE" id="PS50837">
    <property type="entry name" value="NACHT"/>
    <property type="match status" value="1"/>
</dbReference>
<sequence>MNNDDFVIVENPDGFKGDAQQEEVAVTPQDVAAIRSWLCPTEFDSDGSDYRKHLNAHAPGTGNWLVQSEAYRKWHDATETTTGGLWVQGIPGSGKSVVAARLVQRLKEEETAPVAFFFARRIIKSNSNPHNLVQDCLYQLLDNSIALQALLNDLRKQKPSEYTPFQELWRAFLFALSTLPRAYVVFDALDELAVEENGFLPLLLELAQMSPRSIKLIITSRPVSHLVDGLRGPSLGLIRLTKRAVEGDIGTYIDQRLIQQEQRPLTEEQQGRIKICQKAEGLFLYARLMLDQLMEQSTTPVKLHLQGLPESLEEMYVNLLHEHAARSGTGLSFQSWLLSWITHSTRPLRVTELATLALSLPDRAGLKTDQDAKLMVRTACGPLLEVLENETIQVIHHSFTEFLLDGRRPTAKESDSNAWFPAFEPTATHRSLTLSIIKYLLSGCFTGWEYNWRKFSGDGFTKEHHAVIVQFPFLQYSVQGLIDHAEGCDVDDPELMQELDRLFDPGADTYNAWLDFWFASMDRRIIHDYKPIHVAAHAGLSRYMAHLVAKGEDPNVLNKSGETPVWVAAMNGNADALGVLLDARASFADFDKEDSAPIHKAAGSGYVDVLQRLLDAGADPLHPQGPGSKWRRRKPGKTPVEFACEGGHTEAARLLLQYIDPGTRSCVLPHWAAVQGQEKTLRALLEYPEIRANVNAKDNNGRTALYLAARSGSAPTVDLLLKHDVDVHARSKGTGIYPGLSEPKGPWTALQAWANPSQSSHWRRKTSKDEFERVGELLIQAGSDIEARDGQGKTPLFYWSMHDYSDVRTAPILLRHGANARALDNDGNSVLHEGTPYRNPVETIRLLIDAGADINHARKLDGATPLIAQAKVCWIDVNVFTEFGADANIQDADGNTALHWICSNWVRSLAMLQEWVQFADPTIRNNAGQTCLYNLRDDNDAYDRVKIFLDNGVDLESRDRRGRTVLLAACEKGKRQLITALMQHGASATATDLENKTCLHILAQVALSSSDYGSKDRGVAVDIMSRFMEAGVDINAVDINGNTAFHDAINIDDAFATLRAGAGALLELGADPNTADNQGRTVLHKIASLRAKSFADRFDWLQEAGISLDLHARDHQGYMPIHYAASVADLNVLKLVEAGADPRVGINNRCNVLHISAGAGQASALGLLCKLYTDHGWDINQPDENGRSPLHYAAASGSSECVFYLLQAGAAINVQDRQGLTPLHATTEYRIDHVAARRARRKAGFPYGKGRGSSWDDDLLRLMDTRRDAPIHKTPEAVRAAVATEEEVQMVQDSVRLLLSAGADQSVRDRSGWTAYDLAVYLDRGDIAAILKPPSDNCGQRMSVPFHWYSLGGFDANKIVQQLDIGNCDAYTVFHVALSQRNEALISALLDAGVDPAVPGPDKLAPVHYVAFWGLVSVMKLMMRYIKDINSINPPLLHAALCRQRSNIQMVDLLLSHGVNVNAYFQTPMDERVSTARAPGNNPVHMLAGGEHWWHTLALQSLCKAGADLESVDSHGRTVLQCALTSGVSVRHGPWQQETLDTILENGASINATALQCAIQYKWGVPVIQRLLHNGGDITSAIHAAVRSGSIPGCEAILDAGADVNTIHDRETPLLVAARKTSHDYDLISVLLQRGADPLFELDEGMTTVFHEICHDNGIVSPFIEMGIDLEKTNAAGLTPLLESCGSPKASDFYRRDESVPIKLIMAGANIHAVSPEGSSALHMAVQSGLRETVSLLIEKGAHVSAKNNAGLTPLYYAVKYGAARVCIPMAKALLAAGADPLFTGPNGGNALHIIAPLLLQYSPAGSYEREYQMRDGLDYFGEYNALYKRFSESGCDRNARDNQGNTPLFPYVQELKEENEVCSSDPPAEEDVREMFDTHDVFAVNNDGDTLLHVIATREETERRFDEDTVRLFQDLLARGVDARQENSKGLSALDVAMAYDQEAILELFEREE</sequence>
<dbReference type="PROSITE" id="PS50297">
    <property type="entry name" value="ANK_REP_REGION"/>
    <property type="match status" value="8"/>
</dbReference>
<dbReference type="SUPFAM" id="SSF52540">
    <property type="entry name" value="P-loop containing nucleoside triphosphate hydrolases"/>
    <property type="match status" value="1"/>
</dbReference>
<dbReference type="VEuPathDB" id="FungiDB:ASPVEDRAFT_889539"/>
<feature type="repeat" description="ANK" evidence="3">
    <location>
        <begin position="1577"/>
        <end position="1609"/>
    </location>
</feature>
<reference evidence="6" key="1">
    <citation type="journal article" date="2017" name="Genome Biol.">
        <title>Comparative genomics reveals high biological diversity and specific adaptations in the industrially and medically important fungal genus Aspergillus.</title>
        <authorList>
            <person name="de Vries R.P."/>
            <person name="Riley R."/>
            <person name="Wiebenga A."/>
            <person name="Aguilar-Osorio G."/>
            <person name="Amillis S."/>
            <person name="Uchima C.A."/>
            <person name="Anderluh G."/>
            <person name="Asadollahi M."/>
            <person name="Askin M."/>
            <person name="Barry K."/>
            <person name="Battaglia E."/>
            <person name="Bayram O."/>
            <person name="Benocci T."/>
            <person name="Braus-Stromeyer S.A."/>
            <person name="Caldana C."/>
            <person name="Canovas D."/>
            <person name="Cerqueira G.C."/>
            <person name="Chen F."/>
            <person name="Chen W."/>
            <person name="Choi C."/>
            <person name="Clum A."/>
            <person name="Dos Santos R.A."/>
            <person name="Damasio A.R."/>
            <person name="Diallinas G."/>
            <person name="Emri T."/>
            <person name="Fekete E."/>
            <person name="Flipphi M."/>
            <person name="Freyberg S."/>
            <person name="Gallo A."/>
            <person name="Gournas C."/>
            <person name="Habgood R."/>
            <person name="Hainaut M."/>
            <person name="Harispe M.L."/>
            <person name="Henrissat B."/>
            <person name="Hilden K.S."/>
            <person name="Hope R."/>
            <person name="Hossain A."/>
            <person name="Karabika E."/>
            <person name="Karaffa L."/>
            <person name="Karanyi Z."/>
            <person name="Krasevec N."/>
            <person name="Kuo A."/>
            <person name="Kusch H."/>
            <person name="LaButti K."/>
            <person name="Lagendijk E.L."/>
            <person name="Lapidus A."/>
            <person name="Levasseur A."/>
            <person name="Lindquist E."/>
            <person name="Lipzen A."/>
            <person name="Logrieco A.F."/>
            <person name="MacCabe A."/>
            <person name="Maekelae M.R."/>
            <person name="Malavazi I."/>
            <person name="Melin P."/>
            <person name="Meyer V."/>
            <person name="Mielnichuk N."/>
            <person name="Miskei M."/>
            <person name="Molnar A.P."/>
            <person name="Mule G."/>
            <person name="Ngan C.Y."/>
            <person name="Orejas M."/>
            <person name="Orosz E."/>
            <person name="Ouedraogo J.P."/>
            <person name="Overkamp K.M."/>
            <person name="Park H.-S."/>
            <person name="Perrone G."/>
            <person name="Piumi F."/>
            <person name="Punt P.J."/>
            <person name="Ram A.F."/>
            <person name="Ramon A."/>
            <person name="Rauscher S."/>
            <person name="Record E."/>
            <person name="Riano-Pachon D.M."/>
            <person name="Robert V."/>
            <person name="Roehrig J."/>
            <person name="Ruller R."/>
            <person name="Salamov A."/>
            <person name="Salih N.S."/>
            <person name="Samson R.A."/>
            <person name="Sandor E."/>
            <person name="Sanguinetti M."/>
            <person name="Schuetze T."/>
            <person name="Sepcic K."/>
            <person name="Shelest E."/>
            <person name="Sherlock G."/>
            <person name="Sophianopoulou V."/>
            <person name="Squina F.M."/>
            <person name="Sun H."/>
            <person name="Susca A."/>
            <person name="Todd R.B."/>
            <person name="Tsang A."/>
            <person name="Unkles S.E."/>
            <person name="van de Wiele N."/>
            <person name="van Rossen-Uffink D."/>
            <person name="Oliveira J.V."/>
            <person name="Vesth T.C."/>
            <person name="Visser J."/>
            <person name="Yu J.-H."/>
            <person name="Zhou M."/>
            <person name="Andersen M.R."/>
            <person name="Archer D.B."/>
            <person name="Baker S.E."/>
            <person name="Benoit I."/>
            <person name="Brakhage A.A."/>
            <person name="Braus G.H."/>
            <person name="Fischer R."/>
            <person name="Frisvad J.C."/>
            <person name="Goldman G.H."/>
            <person name="Houbraken J."/>
            <person name="Oakley B."/>
            <person name="Pocsi I."/>
            <person name="Scazzocchio C."/>
            <person name="Seiboth B."/>
            <person name="vanKuyk P.A."/>
            <person name="Wortman J."/>
            <person name="Dyer P.S."/>
            <person name="Grigoriev I.V."/>
        </authorList>
    </citation>
    <scope>NUCLEOTIDE SEQUENCE [LARGE SCALE GENOMIC DNA]</scope>
    <source>
        <strain evidence="6">CBS 583.65</strain>
    </source>
</reference>
<feature type="repeat" description="ANK" evidence="3">
    <location>
        <begin position="1717"/>
        <end position="1749"/>
    </location>
</feature>
<dbReference type="PRINTS" id="PR01415">
    <property type="entry name" value="ANKYRIN"/>
</dbReference>
<name>A0A1L9PNF5_ASPVE</name>
<evidence type="ECO:0000256" key="2">
    <source>
        <dbReference type="ARBA" id="ARBA00023043"/>
    </source>
</evidence>
<organism evidence="5 6">
    <name type="scientific">Aspergillus versicolor CBS 583.65</name>
    <dbReference type="NCBI Taxonomy" id="1036611"/>
    <lineage>
        <taxon>Eukaryota</taxon>
        <taxon>Fungi</taxon>
        <taxon>Dikarya</taxon>
        <taxon>Ascomycota</taxon>
        <taxon>Pezizomycotina</taxon>
        <taxon>Eurotiomycetes</taxon>
        <taxon>Eurotiomycetidae</taxon>
        <taxon>Eurotiales</taxon>
        <taxon>Aspergillaceae</taxon>
        <taxon>Aspergillus</taxon>
        <taxon>Aspergillus subgen. Nidulantes</taxon>
    </lineage>
</organism>
<dbReference type="Pfam" id="PF24883">
    <property type="entry name" value="NPHP3_N"/>
    <property type="match status" value="1"/>
</dbReference>
<dbReference type="Gene3D" id="1.25.40.20">
    <property type="entry name" value="Ankyrin repeat-containing domain"/>
    <property type="match status" value="10"/>
</dbReference>
<dbReference type="PROSITE" id="PS50088">
    <property type="entry name" value="ANK_REPEAT"/>
    <property type="match status" value="12"/>
</dbReference>
<dbReference type="SMART" id="SM00248">
    <property type="entry name" value="ANK"/>
    <property type="match status" value="24"/>
</dbReference>
<evidence type="ECO:0000256" key="3">
    <source>
        <dbReference type="PROSITE-ProRule" id="PRU00023"/>
    </source>
</evidence>
<keyword evidence="6" id="KW-1185">Reference proteome</keyword>
<protein>
    <recommendedName>
        <fullName evidence="4">NACHT domain-containing protein</fullName>
    </recommendedName>
</protein>
<feature type="repeat" description="ANK" evidence="3">
    <location>
        <begin position="560"/>
        <end position="592"/>
    </location>
</feature>
<dbReference type="InterPro" id="IPR056884">
    <property type="entry name" value="NPHP3-like_N"/>
</dbReference>
<feature type="repeat" description="ANK" evidence="3">
    <location>
        <begin position="527"/>
        <end position="559"/>
    </location>
</feature>
<dbReference type="RefSeq" id="XP_040668813.1">
    <property type="nucleotide sequence ID" value="XM_040818460.1"/>
</dbReference>
<dbReference type="InterPro" id="IPR054471">
    <property type="entry name" value="GPIID_WHD"/>
</dbReference>
<dbReference type="SUPFAM" id="SSF48403">
    <property type="entry name" value="Ankyrin repeat"/>
    <property type="match status" value="6"/>
</dbReference>
<feature type="repeat" description="ANK" evidence="3">
    <location>
        <begin position="700"/>
        <end position="732"/>
    </location>
</feature>
<dbReference type="Pfam" id="PF22939">
    <property type="entry name" value="WHD_GPIID"/>
    <property type="match status" value="1"/>
</dbReference>
<proteinExistence type="predicted"/>
<dbReference type="InterPro" id="IPR007111">
    <property type="entry name" value="NACHT_NTPase"/>
</dbReference>
<dbReference type="Pfam" id="PF12796">
    <property type="entry name" value="Ank_2"/>
    <property type="match status" value="5"/>
</dbReference>
<dbReference type="PANTHER" id="PTHR24198:SF165">
    <property type="entry name" value="ANKYRIN REPEAT-CONTAINING PROTEIN-RELATED"/>
    <property type="match status" value="1"/>
</dbReference>
<evidence type="ECO:0000313" key="6">
    <source>
        <dbReference type="Proteomes" id="UP000184073"/>
    </source>
</evidence>
<keyword evidence="1" id="KW-0677">Repeat</keyword>
<feature type="repeat" description="ANK" evidence="3">
    <location>
        <begin position="826"/>
        <end position="859"/>
    </location>
</feature>
<dbReference type="GeneID" id="63733971"/>
<evidence type="ECO:0000313" key="5">
    <source>
        <dbReference type="EMBL" id="OJJ03051.1"/>
    </source>
</evidence>